<evidence type="ECO:0000313" key="3">
    <source>
        <dbReference type="Proteomes" id="UP000023152"/>
    </source>
</evidence>
<feature type="compositionally biased region" description="Acidic residues" evidence="1">
    <location>
        <begin position="353"/>
        <end position="363"/>
    </location>
</feature>
<proteinExistence type="predicted"/>
<accession>X6NJR7</accession>
<feature type="region of interest" description="Disordered" evidence="1">
    <location>
        <begin position="229"/>
        <end position="260"/>
    </location>
</feature>
<feature type="compositionally biased region" description="Basic and acidic residues" evidence="1">
    <location>
        <begin position="10"/>
        <end position="34"/>
    </location>
</feature>
<dbReference type="EMBL" id="ASPP01008178">
    <property type="protein sequence ID" value="ETO25959.1"/>
    <property type="molecule type" value="Genomic_DNA"/>
</dbReference>
<feature type="region of interest" description="Disordered" evidence="1">
    <location>
        <begin position="108"/>
        <end position="164"/>
    </location>
</feature>
<sequence>MVTWLGAAAQDKDKDRKSEVVFEDKDSEKNVDSSEKEDLFVFFFFFTDESNETTSVWKDGKRRGREGTISERVIWAESLAINDNKDKDIIIITTTESEKEKIIKKKENEEKKEKESVNQQKEQAEELSANYAKRKQSQGEGSRSHEWSIENEEMHDPESTRMTSTSVRLNEIDHFVNINAQKEELESFHSPRETVVASKPHPLKLSYSNSQKVYSNGSNTNSLLNIEKQRQNAQASKSFSDLRAHRNGSNSRVAPKEKSSEVIEVHESPYQPQVIFFYVTVDFYFSGNSLMDGGISFLKKRKLPLRHQSMQDLTVPMTESANSEKRMTQSDILKGSNRLFLFSKEETGPISEQEGEDNDDDQVLEPAFFQKS</sequence>
<gene>
    <name evidence="2" type="ORF">RFI_11178</name>
</gene>
<keyword evidence="3" id="KW-1185">Reference proteome</keyword>
<comment type="caution">
    <text evidence="2">The sequence shown here is derived from an EMBL/GenBank/DDBJ whole genome shotgun (WGS) entry which is preliminary data.</text>
</comment>
<name>X6NJR7_RETFI</name>
<evidence type="ECO:0000256" key="1">
    <source>
        <dbReference type="SAM" id="MobiDB-lite"/>
    </source>
</evidence>
<evidence type="ECO:0000313" key="2">
    <source>
        <dbReference type="EMBL" id="ETO25959.1"/>
    </source>
</evidence>
<feature type="compositionally biased region" description="Basic and acidic residues" evidence="1">
    <location>
        <begin position="142"/>
        <end position="159"/>
    </location>
</feature>
<protein>
    <submittedName>
        <fullName evidence="2">Uncharacterized protein</fullName>
    </submittedName>
</protein>
<feature type="region of interest" description="Disordered" evidence="1">
    <location>
        <begin position="344"/>
        <end position="372"/>
    </location>
</feature>
<dbReference type="AlphaFoldDB" id="X6NJR7"/>
<organism evidence="2 3">
    <name type="scientific">Reticulomyxa filosa</name>
    <dbReference type="NCBI Taxonomy" id="46433"/>
    <lineage>
        <taxon>Eukaryota</taxon>
        <taxon>Sar</taxon>
        <taxon>Rhizaria</taxon>
        <taxon>Retaria</taxon>
        <taxon>Foraminifera</taxon>
        <taxon>Monothalamids</taxon>
        <taxon>Reticulomyxidae</taxon>
        <taxon>Reticulomyxa</taxon>
    </lineage>
</organism>
<feature type="region of interest" description="Disordered" evidence="1">
    <location>
        <begin position="1"/>
        <end position="34"/>
    </location>
</feature>
<reference evidence="2 3" key="1">
    <citation type="journal article" date="2013" name="Curr. Biol.">
        <title>The Genome of the Foraminiferan Reticulomyxa filosa.</title>
        <authorList>
            <person name="Glockner G."/>
            <person name="Hulsmann N."/>
            <person name="Schleicher M."/>
            <person name="Noegel A.A."/>
            <person name="Eichinger L."/>
            <person name="Gallinger C."/>
            <person name="Pawlowski J."/>
            <person name="Sierra R."/>
            <person name="Euteneuer U."/>
            <person name="Pillet L."/>
            <person name="Moustafa A."/>
            <person name="Platzer M."/>
            <person name="Groth M."/>
            <person name="Szafranski K."/>
            <person name="Schliwa M."/>
        </authorList>
    </citation>
    <scope>NUCLEOTIDE SEQUENCE [LARGE SCALE GENOMIC DNA]</scope>
</reference>
<dbReference type="Proteomes" id="UP000023152">
    <property type="component" value="Unassembled WGS sequence"/>
</dbReference>